<comment type="caution">
    <text evidence="2">The sequence shown here is derived from an EMBL/GenBank/DDBJ whole genome shotgun (WGS) entry which is preliminary data.</text>
</comment>
<accession>A0A0F9CMK1</accession>
<proteinExistence type="predicted"/>
<sequence>MPQLIEYQGRQVEFPDDFTPEQVGSSLKHMESQGSFSQYRPYANVPEEIEAEAKAAEERRRGGQAFVGRREKLISQGLPE</sequence>
<gene>
    <name evidence="2" type="ORF">LCGC14_2304150</name>
</gene>
<reference evidence="2" key="1">
    <citation type="journal article" date="2015" name="Nature">
        <title>Complex archaea that bridge the gap between prokaryotes and eukaryotes.</title>
        <authorList>
            <person name="Spang A."/>
            <person name="Saw J.H."/>
            <person name="Jorgensen S.L."/>
            <person name="Zaremba-Niedzwiedzka K."/>
            <person name="Martijn J."/>
            <person name="Lind A.E."/>
            <person name="van Eijk R."/>
            <person name="Schleper C."/>
            <person name="Guy L."/>
            <person name="Ettema T.J."/>
        </authorList>
    </citation>
    <scope>NUCLEOTIDE SEQUENCE</scope>
</reference>
<dbReference type="EMBL" id="LAZR01032549">
    <property type="protein sequence ID" value="KKL50573.1"/>
    <property type="molecule type" value="Genomic_DNA"/>
</dbReference>
<evidence type="ECO:0000256" key="1">
    <source>
        <dbReference type="SAM" id="MobiDB-lite"/>
    </source>
</evidence>
<organism evidence="2">
    <name type="scientific">marine sediment metagenome</name>
    <dbReference type="NCBI Taxonomy" id="412755"/>
    <lineage>
        <taxon>unclassified sequences</taxon>
        <taxon>metagenomes</taxon>
        <taxon>ecological metagenomes</taxon>
    </lineage>
</organism>
<feature type="region of interest" description="Disordered" evidence="1">
    <location>
        <begin position="57"/>
        <end position="80"/>
    </location>
</feature>
<dbReference type="AlphaFoldDB" id="A0A0F9CMK1"/>
<feature type="region of interest" description="Disordered" evidence="1">
    <location>
        <begin position="22"/>
        <end position="41"/>
    </location>
</feature>
<evidence type="ECO:0000313" key="2">
    <source>
        <dbReference type="EMBL" id="KKL50573.1"/>
    </source>
</evidence>
<feature type="non-terminal residue" evidence="2">
    <location>
        <position position="80"/>
    </location>
</feature>
<protein>
    <submittedName>
        <fullName evidence="2">Uncharacterized protein</fullName>
    </submittedName>
</protein>
<name>A0A0F9CMK1_9ZZZZ</name>